<dbReference type="Gene3D" id="2.40.160.20">
    <property type="match status" value="1"/>
</dbReference>
<feature type="domain" description="DUF6089" evidence="2">
    <location>
        <begin position="30"/>
        <end position="244"/>
    </location>
</feature>
<dbReference type="Pfam" id="PF19573">
    <property type="entry name" value="DUF6089"/>
    <property type="match status" value="1"/>
</dbReference>
<dbReference type="SUPFAM" id="SSF56925">
    <property type="entry name" value="OMPA-like"/>
    <property type="match status" value="1"/>
</dbReference>
<sequence length="253" mass="28575">MKVISGKLLVFSLIVCSFFTRAYAQTGVTIPKHEIGFSIGMFIYQGDLTPETAGAFKTPGFAFNLFYNRLLSRSFSLRTNLAHGKLWADEANYDSPEWRKQRNFWFNARNTEISELLVWNILGNNYSERKIISPYIFAGAGLASLRINRGWENFNYDYFASDSVLLNGLAADSVHSLPGTIAVIPVGLGIRYPISNNLSLMAEASYRFTFTDYIDGFSQSSNPNKNDHYSNYSIGLIYTFGKKTSLDCPVMRY</sequence>
<accession>A0ABS3YP41</accession>
<gene>
    <name evidence="3" type="ORF">J7I42_05005</name>
</gene>
<evidence type="ECO:0000313" key="4">
    <source>
        <dbReference type="Proteomes" id="UP000677244"/>
    </source>
</evidence>
<keyword evidence="1" id="KW-0732">Signal</keyword>
<reference evidence="3 4" key="1">
    <citation type="submission" date="2021-03" db="EMBL/GenBank/DDBJ databases">
        <title>Assistant Professor.</title>
        <authorList>
            <person name="Huq M.A."/>
        </authorList>
    </citation>
    <scope>NUCLEOTIDE SEQUENCE [LARGE SCALE GENOMIC DNA]</scope>
    <source>
        <strain evidence="3 4">MAH-29</strain>
    </source>
</reference>
<evidence type="ECO:0000256" key="1">
    <source>
        <dbReference type="SAM" id="SignalP"/>
    </source>
</evidence>
<protein>
    <recommendedName>
        <fullName evidence="2">DUF6089 domain-containing protein</fullName>
    </recommendedName>
</protein>
<organism evidence="3 4">
    <name type="scientific">Niastella soli</name>
    <dbReference type="NCBI Taxonomy" id="2821487"/>
    <lineage>
        <taxon>Bacteria</taxon>
        <taxon>Pseudomonadati</taxon>
        <taxon>Bacteroidota</taxon>
        <taxon>Chitinophagia</taxon>
        <taxon>Chitinophagales</taxon>
        <taxon>Chitinophagaceae</taxon>
        <taxon>Niastella</taxon>
    </lineage>
</organism>
<feature type="chain" id="PRO_5046581632" description="DUF6089 domain-containing protein" evidence="1">
    <location>
        <begin position="25"/>
        <end position="253"/>
    </location>
</feature>
<keyword evidence="4" id="KW-1185">Reference proteome</keyword>
<dbReference type="InterPro" id="IPR045743">
    <property type="entry name" value="DUF6089"/>
</dbReference>
<proteinExistence type="predicted"/>
<dbReference type="Proteomes" id="UP000677244">
    <property type="component" value="Unassembled WGS sequence"/>
</dbReference>
<dbReference type="RefSeq" id="WP_209137672.1">
    <property type="nucleotide sequence ID" value="NZ_JAGHKO010000001.1"/>
</dbReference>
<evidence type="ECO:0000313" key="3">
    <source>
        <dbReference type="EMBL" id="MBO9199614.1"/>
    </source>
</evidence>
<name>A0ABS3YP41_9BACT</name>
<dbReference type="InterPro" id="IPR011250">
    <property type="entry name" value="OMP/PagP_B-barrel"/>
</dbReference>
<evidence type="ECO:0000259" key="2">
    <source>
        <dbReference type="Pfam" id="PF19573"/>
    </source>
</evidence>
<comment type="caution">
    <text evidence="3">The sequence shown here is derived from an EMBL/GenBank/DDBJ whole genome shotgun (WGS) entry which is preliminary data.</text>
</comment>
<feature type="signal peptide" evidence="1">
    <location>
        <begin position="1"/>
        <end position="24"/>
    </location>
</feature>
<dbReference type="EMBL" id="JAGHKO010000001">
    <property type="protein sequence ID" value="MBO9199614.1"/>
    <property type="molecule type" value="Genomic_DNA"/>
</dbReference>